<protein>
    <recommendedName>
        <fullName evidence="3">DUF4082 domain-containing protein</fullName>
    </recommendedName>
</protein>
<keyword evidence="2" id="KW-1185">Reference proteome</keyword>
<sequence length="92" mass="10008">MNFSSTTGWQTFDIADLNISVNTDYTLSVSTGSDSGRYYAMKTNSMSSAGNNGSHLSWLAHAGVYGTTLGQRPVTQALYDANYLRDIIFVPN</sequence>
<proteinExistence type="predicted"/>
<dbReference type="EMBL" id="JASKHM010000026">
    <property type="protein sequence ID" value="MEQ4486881.1"/>
    <property type="molecule type" value="Genomic_DNA"/>
</dbReference>
<accession>A0ABV1L590</accession>
<comment type="caution">
    <text evidence="1">The sequence shown here is derived from an EMBL/GenBank/DDBJ whole genome shotgun (WGS) entry which is preliminary data.</text>
</comment>
<evidence type="ECO:0000313" key="2">
    <source>
        <dbReference type="Proteomes" id="UP001493487"/>
    </source>
</evidence>
<reference evidence="1 2" key="1">
    <citation type="journal article" date="2023" name="Genome Announc.">
        <title>Pan-Genome Analyses of the Genus Cohnella and Proposal of the Novel Species Cohnella silvisoli sp. nov., Isolated from Forest Soil.</title>
        <authorList>
            <person name="Wang C."/>
            <person name="Mao L."/>
            <person name="Bao G."/>
            <person name="Zhu H."/>
        </authorList>
    </citation>
    <scope>NUCLEOTIDE SEQUENCE [LARGE SCALE GENOMIC DNA]</scope>
    <source>
        <strain evidence="1 2">NL03-T5-1</strain>
    </source>
</reference>
<evidence type="ECO:0000313" key="1">
    <source>
        <dbReference type="EMBL" id="MEQ4486881.1"/>
    </source>
</evidence>
<evidence type="ECO:0008006" key="3">
    <source>
        <dbReference type="Google" id="ProtNLM"/>
    </source>
</evidence>
<gene>
    <name evidence="1" type="ORF">QJS35_31345</name>
</gene>
<dbReference type="RefSeq" id="WP_232189958.1">
    <property type="nucleotide sequence ID" value="NZ_JAIOAP010000025.1"/>
</dbReference>
<name>A0ABV1L590_9BACL</name>
<organism evidence="1 2">
    <name type="scientific">Cohnella silvisoli</name>
    <dbReference type="NCBI Taxonomy" id="2873699"/>
    <lineage>
        <taxon>Bacteria</taxon>
        <taxon>Bacillati</taxon>
        <taxon>Bacillota</taxon>
        <taxon>Bacilli</taxon>
        <taxon>Bacillales</taxon>
        <taxon>Paenibacillaceae</taxon>
        <taxon>Cohnella</taxon>
    </lineage>
</organism>
<dbReference type="Proteomes" id="UP001493487">
    <property type="component" value="Unassembled WGS sequence"/>
</dbReference>